<evidence type="ECO:0008006" key="5">
    <source>
        <dbReference type="Google" id="ProtNLM"/>
    </source>
</evidence>
<evidence type="ECO:0000256" key="1">
    <source>
        <dbReference type="ARBA" id="ARBA00022614"/>
    </source>
</evidence>
<dbReference type="FunCoup" id="I2H551">
    <property type="interactions" value="384"/>
</dbReference>
<dbReference type="PROSITE" id="PS51450">
    <property type="entry name" value="LRR"/>
    <property type="match status" value="8"/>
</dbReference>
<dbReference type="Proteomes" id="UP000002866">
    <property type="component" value="Chromosome 5"/>
</dbReference>
<dbReference type="InterPro" id="IPR003591">
    <property type="entry name" value="Leu-rich_rpt_typical-subtyp"/>
</dbReference>
<dbReference type="Gene3D" id="3.80.10.10">
    <property type="entry name" value="Ribonuclease Inhibitor"/>
    <property type="match status" value="2"/>
</dbReference>
<gene>
    <name evidence="3" type="primary">TBLA0E04500</name>
    <name evidence="3" type="ORF">TBLA_0E04500</name>
</gene>
<reference evidence="3 4" key="1">
    <citation type="journal article" date="2011" name="Proc. Natl. Acad. Sci. U.S.A.">
        <title>Evolutionary erosion of yeast sex chromosomes by mating-type switching accidents.</title>
        <authorList>
            <person name="Gordon J.L."/>
            <person name="Armisen D."/>
            <person name="Proux-Wera E."/>
            <person name="Oheigeartaigh S.S."/>
            <person name="Byrne K.P."/>
            <person name="Wolfe K.H."/>
        </authorList>
    </citation>
    <scope>NUCLEOTIDE SEQUENCE [LARGE SCALE GENOMIC DNA]</scope>
    <source>
        <strain evidence="4">ATCC 34711 / CBS 6284 / DSM 70876 / NBRC 10599 / NRRL Y-10934 / UCD 77-7</strain>
    </source>
</reference>
<dbReference type="InParanoid" id="I2H551"/>
<dbReference type="GO" id="GO:0005634">
    <property type="term" value="C:nucleus"/>
    <property type="evidence" value="ECO:0007669"/>
    <property type="project" value="EnsemblFungi"/>
</dbReference>
<dbReference type="InterPro" id="IPR001611">
    <property type="entry name" value="Leu-rich_rpt"/>
</dbReference>
<dbReference type="Pfam" id="PF13855">
    <property type="entry name" value="LRR_8"/>
    <property type="match status" value="1"/>
</dbReference>
<dbReference type="GO" id="GO:0000164">
    <property type="term" value="C:protein phosphatase type 1 complex"/>
    <property type="evidence" value="ECO:0007669"/>
    <property type="project" value="EnsemblFungi"/>
</dbReference>
<dbReference type="Pfam" id="PF13516">
    <property type="entry name" value="LRR_6"/>
    <property type="match status" value="2"/>
</dbReference>
<dbReference type="PANTHER" id="PTHR46652">
    <property type="entry name" value="LEUCINE-RICH REPEAT AND IQ DOMAIN-CONTAINING PROTEIN 1-RELATED"/>
    <property type="match status" value="1"/>
</dbReference>
<dbReference type="GO" id="GO:0072542">
    <property type="term" value="F:protein phosphatase activator activity"/>
    <property type="evidence" value="ECO:0007669"/>
    <property type="project" value="EnsemblFungi"/>
</dbReference>
<dbReference type="PANTHER" id="PTHR46652:SF3">
    <property type="entry name" value="LEUCINE-RICH REPEAT-CONTAINING PROTEIN 9"/>
    <property type="match status" value="1"/>
</dbReference>
<proteinExistence type="predicted"/>
<dbReference type="OrthoDB" id="266138at2759"/>
<dbReference type="STRING" id="1071380.I2H551"/>
<keyword evidence="2" id="KW-0677">Repeat</keyword>
<evidence type="ECO:0000313" key="3">
    <source>
        <dbReference type="EMBL" id="CCH61503.1"/>
    </source>
</evidence>
<sequence length="347" mass="39847">MSDSEEQKPKIIDTSKLQLDDPDTKIAPMVIPDNNPDLISADSDLTVDLPDNIETIDLVHLKIRSLEDLNLLRFKQLKILCLRQNLVESISEVEVLPADTLVELDFYDNRIKHISANVNKLINLESLDFSFNKIKNIKNIDKLVNLKYLYFVQNKISKVENLSTLKNLVSLELGGNRLTDLHPDSFVGLDKLEEIWLGKNMIPRLINLSPLKSLKILSIQGNRLKKLEGLDELTNLEELYVSHNQISKIENLEKNLKLTTVDISSNKITKIENVSHLKMLTDLWCSFNQIDQSFESLGEELKDLSRFETIYLEGNPIQLNNETSYRRKLILNLPKSLNKIDATFIRD</sequence>
<dbReference type="InterPro" id="IPR050836">
    <property type="entry name" value="SDS22/Internalin_LRR"/>
</dbReference>
<dbReference type="Pfam" id="PF12799">
    <property type="entry name" value="LRR_4"/>
    <property type="match status" value="1"/>
</dbReference>
<dbReference type="SMART" id="SM00365">
    <property type="entry name" value="LRR_SD22"/>
    <property type="match status" value="12"/>
</dbReference>
<dbReference type="AlphaFoldDB" id="I2H551"/>
<organism evidence="3 4">
    <name type="scientific">Henningerozyma blattae (strain ATCC 34711 / CBS 6284 / DSM 70876 / NBRC 10599 / NRRL Y-10934 / UCD 77-7)</name>
    <name type="common">Yeast</name>
    <name type="synonym">Tetrapisispora blattae</name>
    <dbReference type="NCBI Taxonomy" id="1071380"/>
    <lineage>
        <taxon>Eukaryota</taxon>
        <taxon>Fungi</taxon>
        <taxon>Dikarya</taxon>
        <taxon>Ascomycota</taxon>
        <taxon>Saccharomycotina</taxon>
        <taxon>Saccharomycetes</taxon>
        <taxon>Saccharomycetales</taxon>
        <taxon>Saccharomycetaceae</taxon>
        <taxon>Henningerozyma</taxon>
    </lineage>
</organism>
<name>I2H551_HENB6</name>
<dbReference type="EMBL" id="HE806320">
    <property type="protein sequence ID" value="CCH61503.1"/>
    <property type="molecule type" value="Genomic_DNA"/>
</dbReference>
<dbReference type="GO" id="GO:0007059">
    <property type="term" value="P:chromosome segregation"/>
    <property type="evidence" value="ECO:0007669"/>
    <property type="project" value="EnsemblFungi"/>
</dbReference>
<dbReference type="KEGG" id="tbl:TBLA_0E04500"/>
<dbReference type="GeneID" id="14496576"/>
<keyword evidence="1" id="KW-0433">Leucine-rich repeat</keyword>
<protein>
    <recommendedName>
        <fullName evidence="5">Protein phosphatase 1 regulatory subunit 7</fullName>
    </recommendedName>
</protein>
<accession>I2H551</accession>
<dbReference type="eggNOG" id="KOG0531">
    <property type="taxonomic scope" value="Eukaryota"/>
</dbReference>
<dbReference type="InterPro" id="IPR032675">
    <property type="entry name" value="LRR_dom_sf"/>
</dbReference>
<evidence type="ECO:0000256" key="2">
    <source>
        <dbReference type="ARBA" id="ARBA00022737"/>
    </source>
</evidence>
<dbReference type="SMART" id="SM00369">
    <property type="entry name" value="LRR_TYP"/>
    <property type="match status" value="4"/>
</dbReference>
<dbReference type="HOGENOM" id="CLU_044236_0_0_1"/>
<keyword evidence="4" id="KW-1185">Reference proteome</keyword>
<dbReference type="RefSeq" id="XP_004181022.1">
    <property type="nucleotide sequence ID" value="XM_004180974.1"/>
</dbReference>
<dbReference type="OMA" id="EVWASYN"/>
<dbReference type="GO" id="GO:0004865">
    <property type="term" value="F:protein serine/threonine phosphatase inhibitor activity"/>
    <property type="evidence" value="ECO:0007669"/>
    <property type="project" value="EnsemblFungi"/>
</dbReference>
<dbReference type="SUPFAM" id="SSF52058">
    <property type="entry name" value="L domain-like"/>
    <property type="match status" value="1"/>
</dbReference>
<dbReference type="InterPro" id="IPR025875">
    <property type="entry name" value="Leu-rich_rpt_4"/>
</dbReference>
<evidence type="ECO:0000313" key="4">
    <source>
        <dbReference type="Proteomes" id="UP000002866"/>
    </source>
</evidence>
<dbReference type="GO" id="GO:0051457">
    <property type="term" value="P:maintenance of protein location in nucleus"/>
    <property type="evidence" value="ECO:0007669"/>
    <property type="project" value="EnsemblFungi"/>
</dbReference>